<dbReference type="Gramene" id="TVU08589">
    <property type="protein sequence ID" value="TVU08589"/>
    <property type="gene ID" value="EJB05_41998"/>
</dbReference>
<protein>
    <submittedName>
        <fullName evidence="1">Uncharacterized protein</fullName>
    </submittedName>
</protein>
<dbReference type="AlphaFoldDB" id="A0A5J9TBB1"/>
<gene>
    <name evidence="1" type="ORF">EJB05_41998</name>
</gene>
<evidence type="ECO:0000313" key="2">
    <source>
        <dbReference type="Proteomes" id="UP000324897"/>
    </source>
</evidence>
<reference evidence="1 2" key="1">
    <citation type="journal article" date="2019" name="Sci. Rep.">
        <title>A high-quality genome of Eragrostis curvula grass provides insights into Poaceae evolution and supports new strategies to enhance forage quality.</title>
        <authorList>
            <person name="Carballo J."/>
            <person name="Santos B.A.C.M."/>
            <person name="Zappacosta D."/>
            <person name="Garbus I."/>
            <person name="Selva J.P."/>
            <person name="Gallo C.A."/>
            <person name="Diaz A."/>
            <person name="Albertini E."/>
            <person name="Caccamo M."/>
            <person name="Echenique V."/>
        </authorList>
    </citation>
    <scope>NUCLEOTIDE SEQUENCE [LARGE SCALE GENOMIC DNA]</scope>
    <source>
        <strain evidence="2">cv. Victoria</strain>
        <tissue evidence="1">Leaf</tissue>
    </source>
</reference>
<organism evidence="1 2">
    <name type="scientific">Eragrostis curvula</name>
    <name type="common">weeping love grass</name>
    <dbReference type="NCBI Taxonomy" id="38414"/>
    <lineage>
        <taxon>Eukaryota</taxon>
        <taxon>Viridiplantae</taxon>
        <taxon>Streptophyta</taxon>
        <taxon>Embryophyta</taxon>
        <taxon>Tracheophyta</taxon>
        <taxon>Spermatophyta</taxon>
        <taxon>Magnoliopsida</taxon>
        <taxon>Liliopsida</taxon>
        <taxon>Poales</taxon>
        <taxon>Poaceae</taxon>
        <taxon>PACMAD clade</taxon>
        <taxon>Chloridoideae</taxon>
        <taxon>Eragrostideae</taxon>
        <taxon>Eragrostidinae</taxon>
        <taxon>Eragrostis</taxon>
    </lineage>
</organism>
<proteinExistence type="predicted"/>
<keyword evidence="2" id="KW-1185">Reference proteome</keyword>
<evidence type="ECO:0000313" key="1">
    <source>
        <dbReference type="EMBL" id="TVU08589.1"/>
    </source>
</evidence>
<name>A0A5J9TBB1_9POAL</name>
<dbReference type="Proteomes" id="UP000324897">
    <property type="component" value="Chromosome 3"/>
</dbReference>
<feature type="non-terminal residue" evidence="1">
    <location>
        <position position="1"/>
    </location>
</feature>
<sequence>MADSRPPAGSILWLRPGSFPAPASYQQTCPTPQAFNTVYPYGRPSGYVPYASPSSHDAPVYSPSPPGFVPPSYGVPAYGAPPSIGTYYHHHQHHIPSTVGSWDQHSLASAFSTVSCTLPPTLTECRARVRAEEDLRLAEEIAALLPLLDDMTVSHVRRAGNRVADGFAKLGHGVARPRVWRDAPPEELLRQLQRDAEGK</sequence>
<dbReference type="EMBL" id="RWGY01000039">
    <property type="protein sequence ID" value="TVU08589.1"/>
    <property type="molecule type" value="Genomic_DNA"/>
</dbReference>
<dbReference type="OrthoDB" id="588006at2759"/>
<accession>A0A5J9TBB1</accession>
<comment type="caution">
    <text evidence="1">The sequence shown here is derived from an EMBL/GenBank/DDBJ whole genome shotgun (WGS) entry which is preliminary data.</text>
</comment>